<dbReference type="EMBL" id="SJPR01000001">
    <property type="protein sequence ID" value="TWU00083.1"/>
    <property type="molecule type" value="Genomic_DNA"/>
</dbReference>
<gene>
    <name evidence="2" type="ORF">Pla108_10270</name>
</gene>
<feature type="domain" description="STAS" evidence="1">
    <location>
        <begin position="55"/>
        <end position="120"/>
    </location>
</feature>
<evidence type="ECO:0000313" key="3">
    <source>
        <dbReference type="Proteomes" id="UP000317421"/>
    </source>
</evidence>
<dbReference type="Proteomes" id="UP000317421">
    <property type="component" value="Unassembled WGS sequence"/>
</dbReference>
<evidence type="ECO:0000259" key="1">
    <source>
        <dbReference type="PROSITE" id="PS50801"/>
    </source>
</evidence>
<organism evidence="2 3">
    <name type="scientific">Botrimarina colliarenosi</name>
    <dbReference type="NCBI Taxonomy" id="2528001"/>
    <lineage>
        <taxon>Bacteria</taxon>
        <taxon>Pseudomonadati</taxon>
        <taxon>Planctomycetota</taxon>
        <taxon>Planctomycetia</taxon>
        <taxon>Pirellulales</taxon>
        <taxon>Lacipirellulaceae</taxon>
        <taxon>Botrimarina</taxon>
    </lineage>
</organism>
<dbReference type="CDD" id="cd07043">
    <property type="entry name" value="STAS_anti-anti-sigma_factors"/>
    <property type="match status" value="1"/>
</dbReference>
<dbReference type="RefSeq" id="WP_197526253.1">
    <property type="nucleotide sequence ID" value="NZ_SJPR01000001.1"/>
</dbReference>
<dbReference type="Gene3D" id="3.30.750.24">
    <property type="entry name" value="STAS domain"/>
    <property type="match status" value="1"/>
</dbReference>
<dbReference type="GO" id="GO:0043856">
    <property type="term" value="F:anti-sigma factor antagonist activity"/>
    <property type="evidence" value="ECO:0007669"/>
    <property type="project" value="TreeGrafter"/>
</dbReference>
<dbReference type="PANTHER" id="PTHR33495:SF2">
    <property type="entry name" value="ANTI-SIGMA FACTOR ANTAGONIST TM_1081-RELATED"/>
    <property type="match status" value="1"/>
</dbReference>
<dbReference type="SUPFAM" id="SSF52091">
    <property type="entry name" value="SpoIIaa-like"/>
    <property type="match status" value="1"/>
</dbReference>
<dbReference type="PROSITE" id="PS50801">
    <property type="entry name" value="STAS"/>
    <property type="match status" value="1"/>
</dbReference>
<dbReference type="PANTHER" id="PTHR33495">
    <property type="entry name" value="ANTI-SIGMA FACTOR ANTAGONIST TM_1081-RELATED-RELATED"/>
    <property type="match status" value="1"/>
</dbReference>
<dbReference type="AlphaFoldDB" id="A0A5C6AJ62"/>
<name>A0A5C6AJ62_9BACT</name>
<protein>
    <recommendedName>
        <fullName evidence="1">STAS domain-containing protein</fullName>
    </recommendedName>
</protein>
<reference evidence="2 3" key="1">
    <citation type="submission" date="2019-02" db="EMBL/GenBank/DDBJ databases">
        <title>Deep-cultivation of Planctomycetes and their phenomic and genomic characterization uncovers novel biology.</title>
        <authorList>
            <person name="Wiegand S."/>
            <person name="Jogler M."/>
            <person name="Boedeker C."/>
            <person name="Pinto D."/>
            <person name="Vollmers J."/>
            <person name="Rivas-Marin E."/>
            <person name="Kohn T."/>
            <person name="Peeters S.H."/>
            <person name="Heuer A."/>
            <person name="Rast P."/>
            <person name="Oberbeckmann S."/>
            <person name="Bunk B."/>
            <person name="Jeske O."/>
            <person name="Meyerdierks A."/>
            <person name="Storesund J.E."/>
            <person name="Kallscheuer N."/>
            <person name="Luecker S."/>
            <person name="Lage O.M."/>
            <person name="Pohl T."/>
            <person name="Merkel B.J."/>
            <person name="Hornburger P."/>
            <person name="Mueller R.-W."/>
            <person name="Bruemmer F."/>
            <person name="Labrenz M."/>
            <person name="Spormann A.M."/>
            <person name="Op Den Camp H."/>
            <person name="Overmann J."/>
            <person name="Amann R."/>
            <person name="Jetten M.S.M."/>
            <person name="Mascher T."/>
            <person name="Medema M.H."/>
            <person name="Devos D.P."/>
            <person name="Kaster A.-K."/>
            <person name="Ovreas L."/>
            <person name="Rohde M."/>
            <person name="Galperin M.Y."/>
            <person name="Jogler C."/>
        </authorList>
    </citation>
    <scope>NUCLEOTIDE SEQUENCE [LARGE SCALE GENOMIC DNA]</scope>
    <source>
        <strain evidence="2 3">Pla108</strain>
    </source>
</reference>
<dbReference type="InterPro" id="IPR002645">
    <property type="entry name" value="STAS_dom"/>
</dbReference>
<evidence type="ECO:0000313" key="2">
    <source>
        <dbReference type="EMBL" id="TWU00083.1"/>
    </source>
</evidence>
<comment type="caution">
    <text evidence="2">The sequence shown here is derived from an EMBL/GenBank/DDBJ whole genome shotgun (WGS) entry which is preliminary data.</text>
</comment>
<sequence length="120" mass="13607">MGEASTIDLFDGWRATFEPVGDWLGVRLHPPAGGGQWQLAEGLWREIHRRGALQVVLEMDEITFFSSALMSELVRVHKRVAMAGGRLRLSGLQKHPHEALHLMRLDEVLPIFRSRDEAIQ</sequence>
<proteinExistence type="predicted"/>
<dbReference type="Pfam" id="PF01740">
    <property type="entry name" value="STAS"/>
    <property type="match status" value="1"/>
</dbReference>
<accession>A0A5C6AJ62</accession>
<dbReference type="InterPro" id="IPR036513">
    <property type="entry name" value="STAS_dom_sf"/>
</dbReference>
<keyword evidence="3" id="KW-1185">Reference proteome</keyword>